<feature type="compositionally biased region" description="Pro residues" evidence="1">
    <location>
        <begin position="80"/>
        <end position="91"/>
    </location>
</feature>
<feature type="compositionally biased region" description="Polar residues" evidence="1">
    <location>
        <begin position="452"/>
        <end position="472"/>
    </location>
</feature>
<dbReference type="InterPro" id="IPR001849">
    <property type="entry name" value="PH_domain"/>
</dbReference>
<dbReference type="AlphaFoldDB" id="A0A9P9DYH8"/>
<evidence type="ECO:0000313" key="3">
    <source>
        <dbReference type="EMBL" id="KAH7128799.1"/>
    </source>
</evidence>
<reference evidence="3" key="1">
    <citation type="journal article" date="2021" name="Nat. Commun.">
        <title>Genetic determinants of endophytism in the Arabidopsis root mycobiome.</title>
        <authorList>
            <person name="Mesny F."/>
            <person name="Miyauchi S."/>
            <person name="Thiergart T."/>
            <person name="Pickel B."/>
            <person name="Atanasova L."/>
            <person name="Karlsson M."/>
            <person name="Huettel B."/>
            <person name="Barry K.W."/>
            <person name="Haridas S."/>
            <person name="Chen C."/>
            <person name="Bauer D."/>
            <person name="Andreopoulos W."/>
            <person name="Pangilinan J."/>
            <person name="LaButti K."/>
            <person name="Riley R."/>
            <person name="Lipzen A."/>
            <person name="Clum A."/>
            <person name="Drula E."/>
            <person name="Henrissat B."/>
            <person name="Kohler A."/>
            <person name="Grigoriev I.V."/>
            <person name="Martin F.M."/>
            <person name="Hacquard S."/>
        </authorList>
    </citation>
    <scope>NUCLEOTIDE SEQUENCE</scope>
    <source>
        <strain evidence="3">MPI-CAGE-CH-0243</strain>
    </source>
</reference>
<dbReference type="OrthoDB" id="1749473at2759"/>
<dbReference type="Proteomes" id="UP000700596">
    <property type="component" value="Unassembled WGS sequence"/>
</dbReference>
<feature type="compositionally biased region" description="Low complexity" evidence="1">
    <location>
        <begin position="698"/>
        <end position="718"/>
    </location>
</feature>
<organism evidence="3 4">
    <name type="scientific">Dendryphion nanum</name>
    <dbReference type="NCBI Taxonomy" id="256645"/>
    <lineage>
        <taxon>Eukaryota</taxon>
        <taxon>Fungi</taxon>
        <taxon>Dikarya</taxon>
        <taxon>Ascomycota</taxon>
        <taxon>Pezizomycotina</taxon>
        <taxon>Dothideomycetes</taxon>
        <taxon>Pleosporomycetidae</taxon>
        <taxon>Pleosporales</taxon>
        <taxon>Torulaceae</taxon>
        <taxon>Dendryphion</taxon>
    </lineage>
</organism>
<gene>
    <name evidence="3" type="ORF">B0J11DRAFT_578970</name>
</gene>
<dbReference type="EMBL" id="JAGMWT010000005">
    <property type="protein sequence ID" value="KAH7128799.1"/>
    <property type="molecule type" value="Genomic_DNA"/>
</dbReference>
<feature type="region of interest" description="Disordered" evidence="1">
    <location>
        <begin position="556"/>
        <end position="652"/>
    </location>
</feature>
<feature type="compositionally biased region" description="Polar residues" evidence="1">
    <location>
        <begin position="573"/>
        <end position="602"/>
    </location>
</feature>
<dbReference type="PROSITE" id="PS50003">
    <property type="entry name" value="PH_DOMAIN"/>
    <property type="match status" value="1"/>
</dbReference>
<evidence type="ECO:0000313" key="4">
    <source>
        <dbReference type="Proteomes" id="UP000700596"/>
    </source>
</evidence>
<feature type="region of interest" description="Disordered" evidence="1">
    <location>
        <begin position="749"/>
        <end position="815"/>
    </location>
</feature>
<feature type="region of interest" description="Disordered" evidence="1">
    <location>
        <begin position="452"/>
        <end position="522"/>
    </location>
</feature>
<protein>
    <recommendedName>
        <fullName evidence="2">PH domain-containing protein</fullName>
    </recommendedName>
</protein>
<feature type="region of interest" description="Disordered" evidence="1">
    <location>
        <begin position="330"/>
        <end position="354"/>
    </location>
</feature>
<evidence type="ECO:0000259" key="2">
    <source>
        <dbReference type="PROSITE" id="PS50003"/>
    </source>
</evidence>
<feature type="compositionally biased region" description="Pro residues" evidence="1">
    <location>
        <begin position="603"/>
        <end position="614"/>
    </location>
</feature>
<feature type="region of interest" description="Disordered" evidence="1">
    <location>
        <begin position="682"/>
        <end position="737"/>
    </location>
</feature>
<comment type="caution">
    <text evidence="3">The sequence shown here is derived from an EMBL/GenBank/DDBJ whole genome shotgun (WGS) entry which is preliminary data.</text>
</comment>
<name>A0A9P9DYH8_9PLEO</name>
<accession>A0A9P9DYH8</accession>
<feature type="domain" description="PH" evidence="2">
    <location>
        <begin position="287"/>
        <end position="323"/>
    </location>
</feature>
<feature type="compositionally biased region" description="Pro residues" evidence="1">
    <location>
        <begin position="789"/>
        <end position="808"/>
    </location>
</feature>
<proteinExistence type="predicted"/>
<evidence type="ECO:0000256" key="1">
    <source>
        <dbReference type="SAM" id="MobiDB-lite"/>
    </source>
</evidence>
<feature type="compositionally biased region" description="Polar residues" evidence="1">
    <location>
        <begin position="617"/>
        <end position="641"/>
    </location>
</feature>
<feature type="region of interest" description="Disordered" evidence="1">
    <location>
        <begin position="76"/>
        <end position="124"/>
    </location>
</feature>
<keyword evidence="4" id="KW-1185">Reference proteome</keyword>
<sequence>MSNPSHSSRNDTTFRWRWNRSSANLLDHAAPIPLNPSTSMSPPKLERSASKMSLFNLFSRPKVEKARGHTEVGLAIPMEPQQPPKPAPVSPPKSSLRVNPPPFVQQAHRSRSRMSLKPASVRRHPIDWDPPPLFQAYPQSIKYATVQACSFSPDILLRTQSQRKQYDLLRERMDSHRDLPTTLENGTETKKLEKTHKRLISTSVLNPPNPQLTNKVYVLVTAGYVMQYSGDGPFDRLPEKVLKLGKESAAFACDLIPGKHWVLQISQSANEDGTVTVGPKSNLLSRLRIQTASARREASSFLLVLESAEEMDSWMTAVRKEIDALGGMKAKDDSIRESTSLEEVPEKQSQEIAGPGHRYLVQRDPNRISKVGPVDSPLQSQYSDSPKIVASDWEGNRSERTVSIADSASFYSSKQNSKRKSVEVASIDTSVISHDQFQLDQLRERSRFSYMSSATSVTGTGTRNTSRNSSPAPNSPLKEGFSPVDTPVSKLRSFHMSPSNTTATRRRSMQPLPPTNEDNSISADIPMVTPQRHSIYGPISPTTRVPTQELEVPKLRIPQPPPVEPPISAFNRPANNVRFSTQPPVRFSVRSSSAPPTRNGTISPPPRDPAPPPNRRQSTIGSLPTGATLTSHAGQRMSQTPKLFPRLPVKPRNADGSVFVPVPRRNSSLAPLPLPVVVNRSVTTPARPPSTVIRPNGSASVGPTSSPQSSQQLRRPASVQVRSDHAPFLSSSRPAPVAAPVRAISSTPSFVPGNRASSVPEVRPSPSIPALRQQAQRGVVPRRSMPVIGLPPPAPPPNMPLPPPPPVSAPRALAV</sequence>